<gene>
    <name evidence="5" type="ORF">CLOSTMETH_03843</name>
</gene>
<evidence type="ECO:0000313" key="6">
    <source>
        <dbReference type="Proteomes" id="UP000003340"/>
    </source>
</evidence>
<dbReference type="InterPro" id="IPR018060">
    <property type="entry name" value="HTH_AraC"/>
</dbReference>
<keyword evidence="2" id="KW-0238">DNA-binding</keyword>
<dbReference type="InterPro" id="IPR011051">
    <property type="entry name" value="RmlC_Cupin_sf"/>
</dbReference>
<dbReference type="InterPro" id="IPR009057">
    <property type="entry name" value="Homeodomain-like_sf"/>
</dbReference>
<name>C0EIZ8_9FIRM</name>
<dbReference type="AlphaFoldDB" id="C0EIZ8"/>
<dbReference type="GO" id="GO:0003700">
    <property type="term" value="F:DNA-binding transcription factor activity"/>
    <property type="evidence" value="ECO:0007669"/>
    <property type="project" value="InterPro"/>
</dbReference>
<dbReference type="InterPro" id="IPR014710">
    <property type="entry name" value="RmlC-like_jellyroll"/>
</dbReference>
<dbReference type="HOGENOM" id="CLU_000445_88_0_9"/>
<keyword evidence="3" id="KW-0804">Transcription</keyword>
<dbReference type="GO" id="GO:0043565">
    <property type="term" value="F:sequence-specific DNA binding"/>
    <property type="evidence" value="ECO:0007669"/>
    <property type="project" value="InterPro"/>
</dbReference>
<proteinExistence type="predicted"/>
<dbReference type="Proteomes" id="UP000003340">
    <property type="component" value="Unassembled WGS sequence"/>
</dbReference>
<dbReference type="EMBL" id="ACEC01000136">
    <property type="protein sequence ID" value="EEG28462.1"/>
    <property type="molecule type" value="Genomic_DNA"/>
</dbReference>
<evidence type="ECO:0000256" key="3">
    <source>
        <dbReference type="ARBA" id="ARBA00023163"/>
    </source>
</evidence>
<dbReference type="Gene3D" id="1.10.10.60">
    <property type="entry name" value="Homeodomain-like"/>
    <property type="match status" value="1"/>
</dbReference>
<evidence type="ECO:0000256" key="1">
    <source>
        <dbReference type="ARBA" id="ARBA00023015"/>
    </source>
</evidence>
<keyword evidence="1" id="KW-0805">Transcription regulation</keyword>
<evidence type="ECO:0000313" key="5">
    <source>
        <dbReference type="EMBL" id="EEG28462.1"/>
    </source>
</evidence>
<dbReference type="Pfam" id="PF12833">
    <property type="entry name" value="HTH_18"/>
    <property type="match status" value="1"/>
</dbReference>
<accession>C0EIZ8</accession>
<dbReference type="SUPFAM" id="SSF46689">
    <property type="entry name" value="Homeodomain-like"/>
    <property type="match status" value="1"/>
</dbReference>
<keyword evidence="6" id="KW-1185">Reference proteome</keyword>
<dbReference type="STRING" id="537013.CLOSTMETH_03843"/>
<evidence type="ECO:0000256" key="2">
    <source>
        <dbReference type="ARBA" id="ARBA00023125"/>
    </source>
</evidence>
<dbReference type="SUPFAM" id="SSF51182">
    <property type="entry name" value="RmlC-like cupins"/>
    <property type="match status" value="1"/>
</dbReference>
<dbReference type="PANTHER" id="PTHR43280:SF28">
    <property type="entry name" value="HTH-TYPE TRANSCRIPTIONAL ACTIVATOR RHAS"/>
    <property type="match status" value="1"/>
</dbReference>
<sequence>MGELKMKDALEKMREQLTSYARRESETLEDFTSSNKEVTFLWTTESDKGVSEFILREDVSIQNHLMLKVLMHPFKRQTNGASPLHRHNYFEMGFVFQGECISISDGEEAHLHEGDLFIVSLQALHQMKTFSLDDYVFNIMINTSLFDQQFFQMIAGNDLFTQFFMNSILNIRSDSCMIFRSGGQTDFIYYLYKLLCEYLFSTDCDQTYIRLLLACMFRELSRQYKSDMETMSREENQGLSISSVLQYLTEHYDSATLQSTADQFHYTTRFMTSFIAKYTGSSFGSILRELKLQNASRLVLHSELSFEEIAKAVGYNERGYLDRVFKKRFGKTMREYRDGQKTEN</sequence>
<organism evidence="5 6">
    <name type="scientific">[Clostridium] methylpentosum DSM 5476</name>
    <dbReference type="NCBI Taxonomy" id="537013"/>
    <lineage>
        <taxon>Bacteria</taxon>
        <taxon>Bacillati</taxon>
        <taxon>Bacillota</taxon>
        <taxon>Clostridia</taxon>
        <taxon>Eubacteriales</taxon>
        <taxon>Oscillospiraceae</taxon>
        <taxon>Oscillospiraceae incertae sedis</taxon>
    </lineage>
</organism>
<comment type="caution">
    <text evidence="5">The sequence shown here is derived from an EMBL/GenBank/DDBJ whole genome shotgun (WGS) entry which is preliminary data.</text>
</comment>
<dbReference type="InterPro" id="IPR013096">
    <property type="entry name" value="Cupin_2"/>
</dbReference>
<dbReference type="Gene3D" id="2.60.120.10">
    <property type="entry name" value="Jelly Rolls"/>
    <property type="match status" value="1"/>
</dbReference>
<evidence type="ECO:0000259" key="4">
    <source>
        <dbReference type="PROSITE" id="PS01124"/>
    </source>
</evidence>
<dbReference type="PANTHER" id="PTHR43280">
    <property type="entry name" value="ARAC-FAMILY TRANSCRIPTIONAL REGULATOR"/>
    <property type="match status" value="1"/>
</dbReference>
<dbReference type="PROSITE" id="PS01124">
    <property type="entry name" value="HTH_ARAC_FAMILY_2"/>
    <property type="match status" value="1"/>
</dbReference>
<dbReference type="eggNOG" id="COG2207">
    <property type="taxonomic scope" value="Bacteria"/>
</dbReference>
<protein>
    <submittedName>
        <fullName evidence="5">Transcriptional regulator, AraC family</fullName>
    </submittedName>
</protein>
<reference evidence="5 6" key="1">
    <citation type="submission" date="2009-01" db="EMBL/GenBank/DDBJ databases">
        <authorList>
            <person name="Fulton L."/>
            <person name="Clifton S."/>
            <person name="Fulton B."/>
            <person name="Xu J."/>
            <person name="Minx P."/>
            <person name="Pepin K.H."/>
            <person name="Johnson M."/>
            <person name="Bhonagiri V."/>
            <person name="Nash W.E."/>
            <person name="Mardis E.R."/>
            <person name="Wilson R.K."/>
        </authorList>
    </citation>
    <scope>NUCLEOTIDE SEQUENCE [LARGE SCALE GENOMIC DNA]</scope>
    <source>
        <strain evidence="5 6">DSM 5476</strain>
    </source>
</reference>
<dbReference type="Pfam" id="PF07883">
    <property type="entry name" value="Cupin_2"/>
    <property type="match status" value="1"/>
</dbReference>
<feature type="domain" description="HTH araC/xylS-type" evidence="4">
    <location>
        <begin position="242"/>
        <end position="339"/>
    </location>
</feature>
<dbReference type="SMART" id="SM00342">
    <property type="entry name" value="HTH_ARAC"/>
    <property type="match status" value="1"/>
</dbReference>
<reference evidence="5 6" key="2">
    <citation type="submission" date="2009-02" db="EMBL/GenBank/DDBJ databases">
        <title>Draft genome sequence of Clostridium methylpentosum (DSM 5476).</title>
        <authorList>
            <person name="Sudarsanam P."/>
            <person name="Ley R."/>
            <person name="Guruge J."/>
            <person name="Turnbaugh P.J."/>
            <person name="Mahowald M."/>
            <person name="Liep D."/>
            <person name="Gordon J."/>
        </authorList>
    </citation>
    <scope>NUCLEOTIDE SEQUENCE [LARGE SCALE GENOMIC DNA]</scope>
    <source>
        <strain evidence="5 6">DSM 5476</strain>
    </source>
</reference>